<dbReference type="GO" id="GO:0004386">
    <property type="term" value="F:helicase activity"/>
    <property type="evidence" value="ECO:0007669"/>
    <property type="project" value="UniProtKB-KW"/>
</dbReference>
<proteinExistence type="predicted"/>
<dbReference type="Proteomes" id="UP000316360">
    <property type="component" value="Unassembled WGS sequence"/>
</dbReference>
<evidence type="ECO:0000313" key="1">
    <source>
        <dbReference type="EMBL" id="TET10929.1"/>
    </source>
</evidence>
<keyword evidence="1" id="KW-0347">Helicase</keyword>
<gene>
    <name evidence="1" type="ORF">E3J84_03520</name>
</gene>
<dbReference type="EMBL" id="SOKJ01000197">
    <property type="protein sequence ID" value="TET10929.1"/>
    <property type="molecule type" value="Genomic_DNA"/>
</dbReference>
<protein>
    <submittedName>
        <fullName evidence="1">DNA helicase UvrD</fullName>
    </submittedName>
</protein>
<keyword evidence="1" id="KW-0547">Nucleotide-binding</keyword>
<dbReference type="InterPro" id="IPR016195">
    <property type="entry name" value="Pol/histidinol_Pase-like"/>
</dbReference>
<dbReference type="CDD" id="cd19067">
    <property type="entry name" value="PfuEndoQ-like"/>
    <property type="match status" value="1"/>
</dbReference>
<keyword evidence="1" id="KW-0378">Hydrolase</keyword>
<dbReference type="Gene3D" id="3.20.20.140">
    <property type="entry name" value="Metal-dependent hydrolases"/>
    <property type="match status" value="1"/>
</dbReference>
<accession>A0A523RZ93</accession>
<reference evidence="1 2" key="1">
    <citation type="submission" date="2019-03" db="EMBL/GenBank/DDBJ databases">
        <title>Metabolic potential of uncultured bacteria and archaea associated with petroleum seepage in deep-sea sediments.</title>
        <authorList>
            <person name="Dong X."/>
            <person name="Hubert C."/>
        </authorList>
    </citation>
    <scope>NUCLEOTIDE SEQUENCE [LARGE SCALE GENOMIC DNA]</scope>
    <source>
        <strain evidence="1">E44_bin7</strain>
    </source>
</reference>
<dbReference type="PANTHER" id="PTHR40084">
    <property type="entry name" value="PHOSPHOHYDROLASE, PHP FAMILY"/>
    <property type="match status" value="1"/>
</dbReference>
<organism evidence="1 2">
    <name type="scientific">Aerophobetes bacterium</name>
    <dbReference type="NCBI Taxonomy" id="2030807"/>
    <lineage>
        <taxon>Bacteria</taxon>
        <taxon>Candidatus Aerophobota</taxon>
    </lineage>
</organism>
<name>A0A523RZ93_UNCAE</name>
<dbReference type="SUPFAM" id="SSF89550">
    <property type="entry name" value="PHP domain-like"/>
    <property type="match status" value="1"/>
</dbReference>
<comment type="caution">
    <text evidence="1">The sequence shown here is derived from an EMBL/GenBank/DDBJ whole genome shotgun (WGS) entry which is preliminary data.</text>
</comment>
<sequence>MAFIADFHIHSKYSRATAKDMDIPHLDRMARIKGIDLVGTGDFTHPLWLNELKEALSPEEDGLYKFEDTLFILTAEVSNIFYKDGATRKIHNVIFAPTFEAVEKINKKLARFGDLYSDGRPILKMEAMNLVEVVLGASEEAFVVPAHIWTPWFSLFGANSGFDSIEECFGEYTRYIYALETGLSSDPEMNWRVSSLDRFTLISNSDAHSPSRLGREANVFSGKIGYRDIKEVLREGDGKRFLYTIEFFPEEGKYHYDGHRQCGISLSPKESKNYKNLCPKCGRKLTIGVVHRVETLADREEGFTSFQDIPFKHLVPLAEIIAEALGQGVDTKAVQERYRAVTQRLGGELKVLLEVPKEELFRSIPTKIAQGIMRVREGKVNIKCGYDGVYGEVSIFGKEKEKEQKQLELF</sequence>
<evidence type="ECO:0000313" key="2">
    <source>
        <dbReference type="Proteomes" id="UP000316360"/>
    </source>
</evidence>
<dbReference type="PANTHER" id="PTHR40084:SF1">
    <property type="entry name" value="PHOSPHOTRANSFERASE"/>
    <property type="match status" value="1"/>
</dbReference>
<keyword evidence="1" id="KW-0067">ATP-binding</keyword>
<dbReference type="AlphaFoldDB" id="A0A523RZ93"/>